<dbReference type="InterPro" id="IPR013083">
    <property type="entry name" value="Znf_RING/FYVE/PHD"/>
</dbReference>
<dbReference type="PROSITE" id="PS50089">
    <property type="entry name" value="ZF_RING_2"/>
    <property type="match status" value="1"/>
</dbReference>
<keyword evidence="6" id="KW-0833">Ubl conjugation pathway</keyword>
<evidence type="ECO:0000256" key="3">
    <source>
        <dbReference type="ARBA" id="ARBA00022679"/>
    </source>
</evidence>
<dbReference type="CDD" id="cd16667">
    <property type="entry name" value="RING-H2_RNF126-like"/>
    <property type="match status" value="1"/>
</dbReference>
<dbReference type="GO" id="GO:0008270">
    <property type="term" value="F:zinc ion binding"/>
    <property type="evidence" value="ECO:0007669"/>
    <property type="project" value="UniProtKB-KW"/>
</dbReference>
<dbReference type="SUPFAM" id="SSF57850">
    <property type="entry name" value="RING/U-box"/>
    <property type="match status" value="1"/>
</dbReference>
<keyword evidence="11" id="KW-1185">Reference proteome</keyword>
<dbReference type="GO" id="GO:0016567">
    <property type="term" value="P:protein ubiquitination"/>
    <property type="evidence" value="ECO:0007669"/>
    <property type="project" value="TreeGrafter"/>
</dbReference>
<accession>A0AAN9J5R4</accession>
<evidence type="ECO:0000256" key="6">
    <source>
        <dbReference type="ARBA" id="ARBA00022786"/>
    </source>
</evidence>
<name>A0AAN9J5R4_CROPI</name>
<dbReference type="GO" id="GO:0005737">
    <property type="term" value="C:cytoplasm"/>
    <property type="evidence" value="ECO:0007669"/>
    <property type="project" value="TreeGrafter"/>
</dbReference>
<gene>
    <name evidence="10" type="ORF">RIF29_07864</name>
</gene>
<evidence type="ECO:0000313" key="10">
    <source>
        <dbReference type="EMBL" id="KAK7292141.1"/>
    </source>
</evidence>
<evidence type="ECO:0000256" key="4">
    <source>
        <dbReference type="ARBA" id="ARBA00022723"/>
    </source>
</evidence>
<evidence type="ECO:0000259" key="9">
    <source>
        <dbReference type="PROSITE" id="PS50089"/>
    </source>
</evidence>
<dbReference type="SMART" id="SM00184">
    <property type="entry name" value="RING"/>
    <property type="match status" value="1"/>
</dbReference>
<reference evidence="10 11" key="1">
    <citation type="submission" date="2024-01" db="EMBL/GenBank/DDBJ databases">
        <title>The genomes of 5 underutilized Papilionoideae crops provide insights into root nodulation and disease resistanc.</title>
        <authorList>
            <person name="Yuan L."/>
        </authorList>
    </citation>
    <scope>NUCLEOTIDE SEQUENCE [LARGE SCALE GENOMIC DNA]</scope>
    <source>
        <strain evidence="10">ZHUSHIDOU_FW_LH</strain>
        <tissue evidence="10">Leaf</tissue>
    </source>
</reference>
<evidence type="ECO:0000256" key="1">
    <source>
        <dbReference type="ARBA" id="ARBA00000900"/>
    </source>
</evidence>
<keyword evidence="7" id="KW-0862">Zinc</keyword>
<evidence type="ECO:0000256" key="7">
    <source>
        <dbReference type="ARBA" id="ARBA00022833"/>
    </source>
</evidence>
<comment type="catalytic activity">
    <reaction evidence="1">
        <text>S-ubiquitinyl-[E2 ubiquitin-conjugating enzyme]-L-cysteine + [acceptor protein]-L-lysine = [E2 ubiquitin-conjugating enzyme]-L-cysteine + N(6)-ubiquitinyl-[acceptor protein]-L-lysine.</text>
        <dbReference type="EC" id="2.3.2.27"/>
    </reaction>
</comment>
<evidence type="ECO:0000256" key="8">
    <source>
        <dbReference type="PROSITE-ProRule" id="PRU00175"/>
    </source>
</evidence>
<keyword evidence="5 8" id="KW-0863">Zinc-finger</keyword>
<dbReference type="PANTHER" id="PTHR15710:SF108">
    <property type="entry name" value="OS03G0286100 PROTEIN"/>
    <property type="match status" value="1"/>
</dbReference>
<dbReference type="AlphaFoldDB" id="A0AAN9J5R4"/>
<evidence type="ECO:0000256" key="2">
    <source>
        <dbReference type="ARBA" id="ARBA00012483"/>
    </source>
</evidence>
<dbReference type="EC" id="2.3.2.27" evidence="2"/>
<dbReference type="GO" id="GO:0061630">
    <property type="term" value="F:ubiquitin protein ligase activity"/>
    <property type="evidence" value="ECO:0007669"/>
    <property type="project" value="UniProtKB-EC"/>
</dbReference>
<comment type="caution">
    <text evidence="10">The sequence shown here is derived from an EMBL/GenBank/DDBJ whole genome shotgun (WGS) entry which is preliminary data.</text>
</comment>
<dbReference type="Gene3D" id="3.30.40.10">
    <property type="entry name" value="Zinc/RING finger domain, C3HC4 (zinc finger)"/>
    <property type="match status" value="1"/>
</dbReference>
<feature type="domain" description="RING-type" evidence="9">
    <location>
        <begin position="322"/>
        <end position="363"/>
    </location>
</feature>
<organism evidence="10 11">
    <name type="scientific">Crotalaria pallida</name>
    <name type="common">Smooth rattlebox</name>
    <name type="synonym">Crotalaria striata</name>
    <dbReference type="NCBI Taxonomy" id="3830"/>
    <lineage>
        <taxon>Eukaryota</taxon>
        <taxon>Viridiplantae</taxon>
        <taxon>Streptophyta</taxon>
        <taxon>Embryophyta</taxon>
        <taxon>Tracheophyta</taxon>
        <taxon>Spermatophyta</taxon>
        <taxon>Magnoliopsida</taxon>
        <taxon>eudicotyledons</taxon>
        <taxon>Gunneridae</taxon>
        <taxon>Pentapetalae</taxon>
        <taxon>rosids</taxon>
        <taxon>fabids</taxon>
        <taxon>Fabales</taxon>
        <taxon>Fabaceae</taxon>
        <taxon>Papilionoideae</taxon>
        <taxon>50 kb inversion clade</taxon>
        <taxon>genistoids sensu lato</taxon>
        <taxon>core genistoids</taxon>
        <taxon>Crotalarieae</taxon>
        <taxon>Crotalaria</taxon>
    </lineage>
</organism>
<keyword evidence="3" id="KW-0808">Transferase</keyword>
<dbReference type="FunFam" id="3.30.40.10:FF:000022">
    <property type="entry name" value="E3 ubiquitin-protein ligase RING1-like"/>
    <property type="match status" value="1"/>
</dbReference>
<keyword evidence="4" id="KW-0479">Metal-binding</keyword>
<proteinExistence type="predicted"/>
<evidence type="ECO:0000256" key="5">
    <source>
        <dbReference type="ARBA" id="ARBA00022771"/>
    </source>
</evidence>
<evidence type="ECO:0000313" key="11">
    <source>
        <dbReference type="Proteomes" id="UP001372338"/>
    </source>
</evidence>
<protein>
    <recommendedName>
        <fullName evidence="2">RING-type E3 ubiquitin transferase</fullName>
        <ecNumber evidence="2">2.3.2.27</ecNumber>
    </recommendedName>
</protein>
<sequence length="385" mass="43729">MAGVTTFLRHHHREPGDDFDAITFPYFPHSSPDFNFDFYSSEPEFPPTPPLPASPSLFDRHNQVNFVMDLFQQRVEQSQVTTHEYFVTEPLNDAAFGVIDGYSDLATDVDDNLGLDLGFGLERDSVSISESNEEPFHNCVRVMGFGTDSDVDEEENVVLEDCLHSDEEYNDVNDDVSIIPLCWDSLQLEDDSKDFEWEEVDGRVDEREVFTIDDDRSVLVSESPVIEEEVVVGGTENSEWEVLLNANNLETITSPDLDHDDLEEPYFSDHDDYIYTAEYEMMFGQFAENENTLRPPASVSVVRNLPSVVVTQEDVDNNSALCAVCKDDFAAGEEAKQLPCSHLYHGDCIVPWLGIRNTCPVCRFEFPTDDADYERRRAQRSALRP</sequence>
<dbReference type="EMBL" id="JAYWIO010000001">
    <property type="protein sequence ID" value="KAK7292141.1"/>
    <property type="molecule type" value="Genomic_DNA"/>
</dbReference>
<dbReference type="Pfam" id="PF13639">
    <property type="entry name" value="zf-RING_2"/>
    <property type="match status" value="1"/>
</dbReference>
<dbReference type="InterPro" id="IPR001841">
    <property type="entry name" value="Znf_RING"/>
</dbReference>
<dbReference type="Proteomes" id="UP001372338">
    <property type="component" value="Unassembled WGS sequence"/>
</dbReference>
<dbReference type="PANTHER" id="PTHR15710">
    <property type="entry name" value="E3 UBIQUITIN-PROTEIN LIGASE PRAJA"/>
    <property type="match status" value="1"/>
</dbReference>